<dbReference type="RefSeq" id="WP_231449755.1">
    <property type="nucleotide sequence ID" value="NZ_JAJOMB010000036.1"/>
</dbReference>
<feature type="region of interest" description="Disordered" evidence="1">
    <location>
        <begin position="1"/>
        <end position="22"/>
    </location>
</feature>
<dbReference type="AlphaFoldDB" id="A0A9X1T4R0"/>
<gene>
    <name evidence="2" type="ORF">LR394_39005</name>
</gene>
<evidence type="ECO:0000313" key="3">
    <source>
        <dbReference type="Proteomes" id="UP001138997"/>
    </source>
</evidence>
<dbReference type="EMBL" id="JAJOMB010000036">
    <property type="protein sequence ID" value="MCD5316903.1"/>
    <property type="molecule type" value="Genomic_DNA"/>
</dbReference>
<feature type="compositionally biased region" description="Basic residues" evidence="1">
    <location>
        <begin position="342"/>
        <end position="352"/>
    </location>
</feature>
<name>A0A9X1T4R0_9ACTN</name>
<organism evidence="2 3">
    <name type="scientific">Kineosporia babensis</name>
    <dbReference type="NCBI Taxonomy" id="499548"/>
    <lineage>
        <taxon>Bacteria</taxon>
        <taxon>Bacillati</taxon>
        <taxon>Actinomycetota</taxon>
        <taxon>Actinomycetes</taxon>
        <taxon>Kineosporiales</taxon>
        <taxon>Kineosporiaceae</taxon>
        <taxon>Kineosporia</taxon>
    </lineage>
</organism>
<dbReference type="Proteomes" id="UP001138997">
    <property type="component" value="Unassembled WGS sequence"/>
</dbReference>
<feature type="region of interest" description="Disordered" evidence="1">
    <location>
        <begin position="333"/>
        <end position="352"/>
    </location>
</feature>
<comment type="caution">
    <text evidence="2">The sequence shown here is derived from an EMBL/GenBank/DDBJ whole genome shotgun (WGS) entry which is preliminary data.</text>
</comment>
<proteinExistence type="predicted"/>
<reference evidence="2" key="1">
    <citation type="submission" date="2021-11" db="EMBL/GenBank/DDBJ databases">
        <title>Streptomyces corallinus and Kineosporia corallina sp. nov., two new coral-derived marine actinobacteria.</title>
        <authorList>
            <person name="Buangrab K."/>
            <person name="Sutthacheep M."/>
            <person name="Yeemin T."/>
            <person name="Harunari E."/>
            <person name="Igarashi Y."/>
            <person name="Sripreechasak P."/>
            <person name="Kanchanasin P."/>
            <person name="Tanasupawat S."/>
            <person name="Phongsopitanun W."/>
        </authorList>
    </citation>
    <scope>NUCLEOTIDE SEQUENCE</scope>
    <source>
        <strain evidence="2">JCM 31032</strain>
    </source>
</reference>
<sequence length="352" mass="38795">MTRKATPPSELPIEHPDTTTTGESVLSLPALDGRTVLGFLAALGTSRLLRTVLPTSRIRLSWSRENASALLHSPLPDLDAVVDMLYGIVLSIPEGGVLPGLPADLPPRGEAPDRLRLPRADWRFYAESVFEATGDAGERWLSCLITDLSTDRDNLVQFGVFTATSGKQSSRTMLEKPLALVRENPQFLFEAFTSWRRVPGVSGEYLDHRVLFDAADAPDGTSAERGVPGATWLALMSYPLLRTTVTRQHPTSSGWQPLGPTQADHRLVWPLWSRPLDNSAAVTLLEHPLLEGVAPGRPEEPRAAALEKLSIFWINHAERRLVPDRQFAGVLAPTTQMPTSRPSRRVHRRGPR</sequence>
<protein>
    <submittedName>
        <fullName evidence="2">Uncharacterized protein</fullName>
    </submittedName>
</protein>
<accession>A0A9X1T4R0</accession>
<keyword evidence="3" id="KW-1185">Reference proteome</keyword>
<evidence type="ECO:0000313" key="2">
    <source>
        <dbReference type="EMBL" id="MCD5316903.1"/>
    </source>
</evidence>
<evidence type="ECO:0000256" key="1">
    <source>
        <dbReference type="SAM" id="MobiDB-lite"/>
    </source>
</evidence>